<dbReference type="InterPro" id="IPR002455">
    <property type="entry name" value="GPCR3_GABA-B"/>
</dbReference>
<dbReference type="STRING" id="1754192.A0A1Y1WQF3"/>
<keyword evidence="4" id="KW-0297">G-protein coupled receptor</keyword>
<dbReference type="PANTHER" id="PTHR10519">
    <property type="entry name" value="GABA-B RECEPTOR"/>
    <property type="match status" value="1"/>
</dbReference>
<dbReference type="OrthoDB" id="2150284at2759"/>
<evidence type="ECO:0000256" key="1">
    <source>
        <dbReference type="ARBA" id="ARBA00004141"/>
    </source>
</evidence>
<accession>A0A1Y1WQF3</accession>
<feature type="transmembrane region" description="Helical" evidence="9">
    <location>
        <begin position="613"/>
        <end position="638"/>
    </location>
</feature>
<feature type="transmembrane region" description="Helical" evidence="9">
    <location>
        <begin position="506"/>
        <end position="526"/>
    </location>
</feature>
<evidence type="ECO:0000256" key="7">
    <source>
        <dbReference type="ARBA" id="ARBA00023180"/>
    </source>
</evidence>
<feature type="transmembrane region" description="Helical" evidence="9">
    <location>
        <begin position="644"/>
        <end position="666"/>
    </location>
</feature>
<proteinExistence type="predicted"/>
<dbReference type="PANTHER" id="PTHR10519:SF20">
    <property type="entry name" value="G-PROTEIN COUPLED RECEPTOR 156-RELATED"/>
    <property type="match status" value="1"/>
</dbReference>
<feature type="transmembrane region" description="Helical" evidence="9">
    <location>
        <begin position="397"/>
        <end position="421"/>
    </location>
</feature>
<dbReference type="Pfam" id="PF00003">
    <property type="entry name" value="7tm_3"/>
    <property type="match status" value="1"/>
</dbReference>
<dbReference type="Proteomes" id="UP000193944">
    <property type="component" value="Unassembled WGS sequence"/>
</dbReference>
<keyword evidence="12" id="KW-1185">Reference proteome</keyword>
<feature type="transmembrane region" description="Helical" evidence="9">
    <location>
        <begin position="433"/>
        <end position="454"/>
    </location>
</feature>
<reference evidence="11 12" key="2">
    <citation type="submission" date="2016-08" db="EMBL/GenBank/DDBJ databases">
        <title>Pervasive Adenine N6-methylation of Active Genes in Fungi.</title>
        <authorList>
            <consortium name="DOE Joint Genome Institute"/>
            <person name="Mondo S.J."/>
            <person name="Dannebaum R.O."/>
            <person name="Kuo R.C."/>
            <person name="Labutti K."/>
            <person name="Haridas S."/>
            <person name="Kuo A."/>
            <person name="Salamov A."/>
            <person name="Ahrendt S.R."/>
            <person name="Lipzen A."/>
            <person name="Sullivan W."/>
            <person name="Andreopoulos W.B."/>
            <person name="Clum A."/>
            <person name="Lindquist E."/>
            <person name="Daum C."/>
            <person name="Ramamoorthy G.K."/>
            <person name="Gryganskyi A."/>
            <person name="Culley D."/>
            <person name="Magnuson J.K."/>
            <person name="James T.Y."/>
            <person name="O'Malley M.A."/>
            <person name="Stajich J.E."/>
            <person name="Spatafora J.W."/>
            <person name="Visel A."/>
            <person name="Grigoriev I.V."/>
        </authorList>
    </citation>
    <scope>NUCLEOTIDE SEQUENCE [LARGE SCALE GENOMIC DNA]</scope>
    <source>
        <strain evidence="11 12">S4</strain>
    </source>
</reference>
<feature type="domain" description="G-protein coupled receptors family 3 profile" evidence="10">
    <location>
        <begin position="397"/>
        <end position="670"/>
    </location>
</feature>
<organism evidence="11 12">
    <name type="scientific">Anaeromyces robustus</name>
    <dbReference type="NCBI Taxonomy" id="1754192"/>
    <lineage>
        <taxon>Eukaryota</taxon>
        <taxon>Fungi</taxon>
        <taxon>Fungi incertae sedis</taxon>
        <taxon>Chytridiomycota</taxon>
        <taxon>Chytridiomycota incertae sedis</taxon>
        <taxon>Neocallimastigomycetes</taxon>
        <taxon>Neocallimastigales</taxon>
        <taxon>Neocallimastigaceae</taxon>
        <taxon>Anaeromyces</taxon>
    </lineage>
</organism>
<dbReference type="SUPFAM" id="SSF53850">
    <property type="entry name" value="Periplasmic binding protein-like II"/>
    <property type="match status" value="1"/>
</dbReference>
<keyword evidence="3 9" id="KW-1133">Transmembrane helix</keyword>
<dbReference type="PROSITE" id="PS50259">
    <property type="entry name" value="G_PROTEIN_RECEP_F3_4"/>
    <property type="match status" value="1"/>
</dbReference>
<comment type="subcellular location">
    <subcellularLocation>
        <location evidence="1">Membrane</location>
        <topology evidence="1">Multi-pass membrane protein</topology>
    </subcellularLocation>
</comment>
<evidence type="ECO:0000256" key="9">
    <source>
        <dbReference type="SAM" id="Phobius"/>
    </source>
</evidence>
<dbReference type="GO" id="GO:0007214">
    <property type="term" value="P:gamma-aminobutyric acid signaling pathway"/>
    <property type="evidence" value="ECO:0007669"/>
    <property type="project" value="TreeGrafter"/>
</dbReference>
<evidence type="ECO:0000313" key="12">
    <source>
        <dbReference type="Proteomes" id="UP000193944"/>
    </source>
</evidence>
<keyword evidence="8" id="KW-0807">Transducer</keyword>
<keyword evidence="6" id="KW-0675">Receptor</keyword>
<keyword evidence="5 9" id="KW-0472">Membrane</keyword>
<dbReference type="AlphaFoldDB" id="A0A1Y1WQF3"/>
<dbReference type="PRINTS" id="PR01176">
    <property type="entry name" value="GABABRECEPTR"/>
</dbReference>
<evidence type="ECO:0000256" key="8">
    <source>
        <dbReference type="ARBA" id="ARBA00023224"/>
    </source>
</evidence>
<dbReference type="InterPro" id="IPR017978">
    <property type="entry name" value="GPCR_3_C"/>
</dbReference>
<feature type="transmembrane region" description="Helical" evidence="9">
    <location>
        <begin position="583"/>
        <end position="601"/>
    </location>
</feature>
<keyword evidence="2 9" id="KW-0812">Transmembrane</keyword>
<gene>
    <name evidence="11" type="ORF">BCR32DRAFT_284903</name>
</gene>
<dbReference type="Gene3D" id="3.40.190.10">
    <property type="entry name" value="Periplasmic binding protein-like II"/>
    <property type="match status" value="1"/>
</dbReference>
<reference evidence="11 12" key="1">
    <citation type="submission" date="2016-08" db="EMBL/GenBank/DDBJ databases">
        <title>A Parts List for Fungal Cellulosomes Revealed by Comparative Genomics.</title>
        <authorList>
            <consortium name="DOE Joint Genome Institute"/>
            <person name="Haitjema C.H."/>
            <person name="Gilmore S.P."/>
            <person name="Henske J.K."/>
            <person name="Solomon K.V."/>
            <person name="De Groot R."/>
            <person name="Kuo A."/>
            <person name="Mondo S.J."/>
            <person name="Salamov A.A."/>
            <person name="Labutti K."/>
            <person name="Zhao Z."/>
            <person name="Chiniquy J."/>
            <person name="Barry K."/>
            <person name="Brewer H.M."/>
            <person name="Purvine S.O."/>
            <person name="Wright A.T."/>
            <person name="Boxma B."/>
            <person name="Van Alen T."/>
            <person name="Hackstein J.H."/>
            <person name="Baker S.E."/>
            <person name="Grigoriev I.V."/>
            <person name="O'Malley M.A."/>
        </authorList>
    </citation>
    <scope>NUCLEOTIDE SEQUENCE [LARGE SCALE GENOMIC DNA]</scope>
    <source>
        <strain evidence="11 12">S4</strain>
    </source>
</reference>
<dbReference type="GO" id="GO:0004965">
    <property type="term" value="F:G protein-coupled GABA receptor activity"/>
    <property type="evidence" value="ECO:0007669"/>
    <property type="project" value="InterPro"/>
</dbReference>
<sequence length="808" mass="93898">MRILYFNISTYDHIGRPYPPPLGDRNWSWNDLVEDVKAIDNYFETNNIAGDPFKFFGLYDEEMKFFSAILRNYGVPTISSIGNTSTETCGYCSNERNLMSTIQALNEIVIPLMEIIKKPNHYGKWCSIVNKGEQYEEIYSWLNKTKKYNNEYYKYIDLSPIECDMEEQKNNPSVEGLIFCSPPSMSGRDIITTKEMLNTRKTDLGIAYVPGSFSFLGGSGLMISEGVGKERQEIAWKFILFLTQVNDYLNKINIESQIPPPYDYILDDDKNNIWNNDTWSVYVQQLRKSLPISYPRGNTKNFNMLERYHPVRLMFYDIFERGTPVNISVNQTCRAINYHLEKECTTDNFNISTSLCKRGRLIIDVKQKENCHGGNEEFLLSNNLSFDCPYENYDSPYGIIILVFILVGVTINVIYISLFTAYRKGDPIRKASYRFSVIIVLGCILMQLSLLLYLGNPKERLCYLKLWLFVIGFGFSLGGLVVKAYRIYSIFNNRDLKPLVITDNQLFKKFICIMICEIALLLFWTFRYVHKEEGKPGILKEVTKTGKPYYENKPYNDTEIIDTEIDYTYHYCKPFNEDIKGIILIYIFNGLLITLGCFYSIKTWSIPQMYSETKFVACSIYMISFVVSVCVPILSFIHESDMQLHFIIISLTVFFTCFLASAVYSIPKIYNSYWYYQQEYYRRDQRSNNSLDYSTNNGDMKIMRENSDSLMNEYNHRKSVRDRLYNNDPINGAYCTNETLNRAAAIGNTLIDHNMLGGNNTKYNSQFSMLNSSELNSSSIFHKRVSRCRIMNNEIHCPDCGCVFEVID</sequence>
<protein>
    <recommendedName>
        <fullName evidence="10">G-protein coupled receptors family 3 profile domain-containing protein</fullName>
    </recommendedName>
</protein>
<dbReference type="EMBL" id="MCFG01000339">
    <property type="protein sequence ID" value="ORX75750.1"/>
    <property type="molecule type" value="Genomic_DNA"/>
</dbReference>
<evidence type="ECO:0000256" key="5">
    <source>
        <dbReference type="ARBA" id="ARBA00023136"/>
    </source>
</evidence>
<feature type="transmembrane region" description="Helical" evidence="9">
    <location>
        <begin position="466"/>
        <end position="485"/>
    </location>
</feature>
<dbReference type="GO" id="GO:0038039">
    <property type="term" value="C:G protein-coupled receptor heterodimeric complex"/>
    <property type="evidence" value="ECO:0007669"/>
    <property type="project" value="TreeGrafter"/>
</dbReference>
<evidence type="ECO:0000313" key="11">
    <source>
        <dbReference type="EMBL" id="ORX75750.1"/>
    </source>
</evidence>
<comment type="caution">
    <text evidence="11">The sequence shown here is derived from an EMBL/GenBank/DDBJ whole genome shotgun (WGS) entry which is preliminary data.</text>
</comment>
<keyword evidence="7" id="KW-0325">Glycoprotein</keyword>
<evidence type="ECO:0000256" key="4">
    <source>
        <dbReference type="ARBA" id="ARBA00023040"/>
    </source>
</evidence>
<evidence type="ECO:0000256" key="6">
    <source>
        <dbReference type="ARBA" id="ARBA00023170"/>
    </source>
</evidence>
<evidence type="ECO:0000256" key="2">
    <source>
        <dbReference type="ARBA" id="ARBA00022692"/>
    </source>
</evidence>
<evidence type="ECO:0000256" key="3">
    <source>
        <dbReference type="ARBA" id="ARBA00022989"/>
    </source>
</evidence>
<name>A0A1Y1WQF3_9FUNG</name>
<evidence type="ECO:0000259" key="10">
    <source>
        <dbReference type="PROSITE" id="PS50259"/>
    </source>
</evidence>